<organism evidence="2 3">
    <name type="scientific">Desulfosarcina alkanivorans</name>
    <dbReference type="NCBI Taxonomy" id="571177"/>
    <lineage>
        <taxon>Bacteria</taxon>
        <taxon>Pseudomonadati</taxon>
        <taxon>Thermodesulfobacteriota</taxon>
        <taxon>Desulfobacteria</taxon>
        <taxon>Desulfobacterales</taxon>
        <taxon>Desulfosarcinaceae</taxon>
        <taxon>Desulfosarcina</taxon>
    </lineage>
</organism>
<dbReference type="RefSeq" id="WP_155315047.1">
    <property type="nucleotide sequence ID" value="NZ_AP021874.1"/>
</dbReference>
<feature type="repeat" description="TPR" evidence="1">
    <location>
        <begin position="132"/>
        <end position="165"/>
    </location>
</feature>
<dbReference type="KEGG" id="dalk:DSCA_06430"/>
<feature type="repeat" description="TPR" evidence="1">
    <location>
        <begin position="64"/>
        <end position="97"/>
    </location>
</feature>
<dbReference type="EMBL" id="AP021874">
    <property type="protein sequence ID" value="BBO66713.1"/>
    <property type="molecule type" value="Genomic_DNA"/>
</dbReference>
<dbReference type="SMART" id="SM00028">
    <property type="entry name" value="TPR"/>
    <property type="match status" value="6"/>
</dbReference>
<feature type="repeat" description="TPR" evidence="1">
    <location>
        <begin position="98"/>
        <end position="131"/>
    </location>
</feature>
<protein>
    <submittedName>
        <fullName evidence="2">Uncharacterized protein</fullName>
    </submittedName>
</protein>
<evidence type="ECO:0000256" key="1">
    <source>
        <dbReference type="PROSITE-ProRule" id="PRU00339"/>
    </source>
</evidence>
<name>A0A5K7YDJ7_9BACT</name>
<feature type="repeat" description="TPR" evidence="1">
    <location>
        <begin position="166"/>
        <end position="199"/>
    </location>
</feature>
<dbReference type="Proteomes" id="UP000427906">
    <property type="component" value="Chromosome"/>
</dbReference>
<dbReference type="InterPro" id="IPR011990">
    <property type="entry name" value="TPR-like_helical_dom_sf"/>
</dbReference>
<evidence type="ECO:0000313" key="2">
    <source>
        <dbReference type="EMBL" id="BBO66713.1"/>
    </source>
</evidence>
<dbReference type="Gene3D" id="1.25.40.10">
    <property type="entry name" value="Tetratricopeptide repeat domain"/>
    <property type="match status" value="2"/>
</dbReference>
<reference evidence="2 3" key="1">
    <citation type="submission" date="2019-11" db="EMBL/GenBank/DDBJ databases">
        <title>Comparative genomics of hydrocarbon-degrading Desulfosarcina strains.</title>
        <authorList>
            <person name="Watanabe M."/>
            <person name="Kojima H."/>
            <person name="Fukui M."/>
        </authorList>
    </citation>
    <scope>NUCLEOTIDE SEQUENCE [LARGE SCALE GENOMIC DNA]</scope>
    <source>
        <strain evidence="2 3">PL12</strain>
    </source>
</reference>
<dbReference type="PANTHER" id="PTHR12558:SF13">
    <property type="entry name" value="CELL DIVISION CYCLE PROTEIN 27 HOMOLOG"/>
    <property type="match status" value="1"/>
</dbReference>
<gene>
    <name evidence="2" type="ORF">DSCA_06430</name>
</gene>
<dbReference type="InterPro" id="IPR019734">
    <property type="entry name" value="TPR_rpt"/>
</dbReference>
<dbReference type="OrthoDB" id="290946at2"/>
<sequence>MEDVGIIGAENLFVSSLAQQSQLDAISSQALSKGIDFYQKKEYEKAAREFEKSINLSPTSSFTADTTKYLSQAYLKLEKPDKAIEAYNRGIELNRDDDNLRSALGNLLYAEERYDDAVVQYREAVRINPGLSSNHYSLGQGLMKADKLDQAETEFRTVLRLEPHSPHGNFGLGLTFARQGEFDDAIEQFETVIKKQGDYYDAYAEMGYVYADKGEIDEAEEIAEFLEDTDEDLAETLRMYINKVEPPKIMFSWGSATFRSKMPMNTPLSALDSYLETPGASKSFTMKFQFNKEMDRSSIQNPLNWSISRAQSGNLAKTYNFGNAIADTEIAPPAFPDYVIYDAKTRSATIGFTLTQNEAGDGSIDPQHIVFAFAGKDAEGMKIDPDHDEYTGFSGVA</sequence>
<dbReference type="PROSITE" id="PS50005">
    <property type="entry name" value="TPR"/>
    <property type="match status" value="5"/>
</dbReference>
<proteinExistence type="predicted"/>
<keyword evidence="3" id="KW-1185">Reference proteome</keyword>
<keyword evidence="1" id="KW-0802">TPR repeat</keyword>
<evidence type="ECO:0000313" key="3">
    <source>
        <dbReference type="Proteomes" id="UP000427906"/>
    </source>
</evidence>
<dbReference type="AlphaFoldDB" id="A0A5K7YDJ7"/>
<feature type="repeat" description="TPR" evidence="1">
    <location>
        <begin position="27"/>
        <end position="60"/>
    </location>
</feature>
<dbReference type="Pfam" id="PF13432">
    <property type="entry name" value="TPR_16"/>
    <property type="match status" value="2"/>
</dbReference>
<accession>A0A5K7YDJ7</accession>
<dbReference type="PANTHER" id="PTHR12558">
    <property type="entry name" value="CELL DIVISION CYCLE 16,23,27"/>
    <property type="match status" value="1"/>
</dbReference>
<dbReference type="SUPFAM" id="SSF48452">
    <property type="entry name" value="TPR-like"/>
    <property type="match status" value="1"/>
</dbReference>